<accession>A0AAW0QCY1</accession>
<dbReference type="EMBL" id="JAQQWP010000009">
    <property type="protein sequence ID" value="KAK8100357.1"/>
    <property type="molecule type" value="Genomic_DNA"/>
</dbReference>
<evidence type="ECO:0000313" key="4">
    <source>
        <dbReference type="EMBL" id="KAK8100357.1"/>
    </source>
</evidence>
<feature type="compositionally biased region" description="Basic and acidic residues" evidence="2">
    <location>
        <begin position="396"/>
        <end position="405"/>
    </location>
</feature>
<name>A0AAW0QCY1_9PEZI</name>
<protein>
    <recommendedName>
        <fullName evidence="3">CID domain-containing protein</fullName>
    </recommendedName>
</protein>
<dbReference type="Gene3D" id="1.25.40.90">
    <property type="match status" value="1"/>
</dbReference>
<feature type="compositionally biased region" description="Acidic residues" evidence="2">
    <location>
        <begin position="379"/>
        <end position="394"/>
    </location>
</feature>
<dbReference type="CDD" id="cd17003">
    <property type="entry name" value="CID_Rtt103"/>
    <property type="match status" value="1"/>
</dbReference>
<proteinExistence type="predicted"/>
<dbReference type="GO" id="GO:0031124">
    <property type="term" value="P:mRNA 3'-end processing"/>
    <property type="evidence" value="ECO:0007669"/>
    <property type="project" value="InterPro"/>
</dbReference>
<sequence length="405" mass="44169">MSYTDDAVLAKLSTLCETQDSIVTVAQWIMFHRRHAERTVQIWLQRLKDSTSHKRLNLIYLANEVCQQSKVRHKEDFLVAFAPVLAEAASTAYKGAPSEVQQRIQRVVAVWRDRGVFEEPIQAAVEARIQELEKARGSGRPALGGSIFGSSASLPSELASLVKPQADVSKLLLSTKTSITTANSDFSKLMEPGANVPSAPVYAARLNGLAKTLANAEGAVGQCVEARKALVSELQKILDSNKTALAAEEEQLNAFKRRKVEVETKKTDVEFAIMQGLSSHEEIAPSNGVHDNQQMSEPDRPEVEELTPEPEAAPQQAPAAPIPEWSPGFPSQEPAYQEHQQPQPYTAPSGMEMLSSLASQFKAVPTGPDGSKKRRLDTSDDLPDLGDDGIDADVSEMLRKESTTS</sequence>
<dbReference type="Pfam" id="PF04818">
    <property type="entry name" value="CID"/>
    <property type="match status" value="1"/>
</dbReference>
<keyword evidence="5" id="KW-1185">Reference proteome</keyword>
<gene>
    <name evidence="4" type="ORF">PG999_010731</name>
</gene>
<feature type="domain" description="CID" evidence="3">
    <location>
        <begin position="1"/>
        <end position="133"/>
    </location>
</feature>
<evidence type="ECO:0000259" key="3">
    <source>
        <dbReference type="PROSITE" id="PS51391"/>
    </source>
</evidence>
<dbReference type="InterPro" id="IPR006569">
    <property type="entry name" value="CID_dom"/>
</dbReference>
<dbReference type="PANTHER" id="PTHR12460">
    <property type="entry name" value="CYCLIN-DEPENDENT KINASE INHIBITOR-RELATED PROTEIN"/>
    <property type="match status" value="1"/>
</dbReference>
<feature type="compositionally biased region" description="Low complexity" evidence="2">
    <location>
        <begin position="309"/>
        <end position="323"/>
    </location>
</feature>
<evidence type="ECO:0000256" key="1">
    <source>
        <dbReference type="SAM" id="Coils"/>
    </source>
</evidence>
<keyword evidence="1" id="KW-0175">Coiled coil</keyword>
<evidence type="ECO:0000256" key="2">
    <source>
        <dbReference type="SAM" id="MobiDB-lite"/>
    </source>
</evidence>
<dbReference type="PANTHER" id="PTHR12460:SF0">
    <property type="entry name" value="CID DOMAIN-CONTAINING PROTEIN-RELATED"/>
    <property type="match status" value="1"/>
</dbReference>
<organism evidence="4 5">
    <name type="scientific">Apiospora kogelbergensis</name>
    <dbReference type="NCBI Taxonomy" id="1337665"/>
    <lineage>
        <taxon>Eukaryota</taxon>
        <taxon>Fungi</taxon>
        <taxon>Dikarya</taxon>
        <taxon>Ascomycota</taxon>
        <taxon>Pezizomycotina</taxon>
        <taxon>Sordariomycetes</taxon>
        <taxon>Xylariomycetidae</taxon>
        <taxon>Amphisphaeriales</taxon>
        <taxon>Apiosporaceae</taxon>
        <taxon>Apiospora</taxon>
    </lineage>
</organism>
<dbReference type="InterPro" id="IPR047883">
    <property type="entry name" value="Rtt103-like_CID"/>
</dbReference>
<dbReference type="SMART" id="SM00582">
    <property type="entry name" value="RPR"/>
    <property type="match status" value="1"/>
</dbReference>
<dbReference type="Proteomes" id="UP001392437">
    <property type="component" value="Unassembled WGS sequence"/>
</dbReference>
<reference evidence="4 5" key="1">
    <citation type="submission" date="2023-01" db="EMBL/GenBank/DDBJ databases">
        <title>Analysis of 21 Apiospora genomes using comparative genomics revels a genus with tremendous synthesis potential of carbohydrate active enzymes and secondary metabolites.</title>
        <authorList>
            <person name="Sorensen T."/>
        </authorList>
    </citation>
    <scope>NUCLEOTIDE SEQUENCE [LARGE SCALE GENOMIC DNA]</scope>
    <source>
        <strain evidence="4 5">CBS 117206</strain>
    </source>
</reference>
<dbReference type="FunFam" id="1.25.40.90:FF:000030">
    <property type="entry name" value="DUF618 domain protein"/>
    <property type="match status" value="1"/>
</dbReference>
<dbReference type="InterPro" id="IPR008942">
    <property type="entry name" value="ENTH_VHS"/>
</dbReference>
<feature type="coiled-coil region" evidence="1">
    <location>
        <begin position="231"/>
        <end position="265"/>
    </location>
</feature>
<evidence type="ECO:0000313" key="5">
    <source>
        <dbReference type="Proteomes" id="UP001392437"/>
    </source>
</evidence>
<dbReference type="GO" id="GO:0099122">
    <property type="term" value="F:RNA polymerase II C-terminal domain binding"/>
    <property type="evidence" value="ECO:0007669"/>
    <property type="project" value="InterPro"/>
</dbReference>
<comment type="caution">
    <text evidence="4">The sequence shown here is derived from an EMBL/GenBank/DDBJ whole genome shotgun (WGS) entry which is preliminary data.</text>
</comment>
<feature type="region of interest" description="Disordered" evidence="2">
    <location>
        <begin position="283"/>
        <end position="405"/>
    </location>
</feature>
<dbReference type="AlphaFoldDB" id="A0AAW0QCY1"/>
<dbReference type="PROSITE" id="PS51391">
    <property type="entry name" value="CID"/>
    <property type="match status" value="1"/>
</dbReference>
<dbReference type="SUPFAM" id="SSF48464">
    <property type="entry name" value="ENTH/VHS domain"/>
    <property type="match status" value="1"/>
</dbReference>